<protein>
    <submittedName>
        <fullName evidence="2">Uncharacterized protein</fullName>
    </submittedName>
</protein>
<name>A0A1R3I462_COCAP</name>
<sequence>MELIQKSFKLAFVLIILVIASGMPFVPGVEGRLCRKQSDCPPCPEGPSVCDLGICFCLKGGLAPPASSTLLPNLI</sequence>
<dbReference type="Gramene" id="OMO77354">
    <property type="protein sequence ID" value="OMO77354"/>
    <property type="gene ID" value="CCACVL1_15054"/>
</dbReference>
<dbReference type="OMA" id="VCDLGIC"/>
<evidence type="ECO:0000256" key="1">
    <source>
        <dbReference type="SAM" id="SignalP"/>
    </source>
</evidence>
<dbReference type="AlphaFoldDB" id="A0A1R3I462"/>
<dbReference type="Proteomes" id="UP000188268">
    <property type="component" value="Unassembled WGS sequence"/>
</dbReference>
<dbReference type="EMBL" id="AWWV01010754">
    <property type="protein sequence ID" value="OMO77354.1"/>
    <property type="molecule type" value="Genomic_DNA"/>
</dbReference>
<reference evidence="2 3" key="1">
    <citation type="submission" date="2013-09" db="EMBL/GenBank/DDBJ databases">
        <title>Corchorus capsularis genome sequencing.</title>
        <authorList>
            <person name="Alam M."/>
            <person name="Haque M.S."/>
            <person name="Islam M.S."/>
            <person name="Emdad E.M."/>
            <person name="Islam M.M."/>
            <person name="Ahmed B."/>
            <person name="Halim A."/>
            <person name="Hossen Q.M.M."/>
            <person name="Hossain M.Z."/>
            <person name="Ahmed R."/>
            <person name="Khan M.M."/>
            <person name="Islam R."/>
            <person name="Rashid M.M."/>
            <person name="Khan S.A."/>
            <person name="Rahman M.S."/>
            <person name="Alam M."/>
        </authorList>
    </citation>
    <scope>NUCLEOTIDE SEQUENCE [LARGE SCALE GENOMIC DNA]</scope>
    <source>
        <strain evidence="3">cv. CVL-1</strain>
        <tissue evidence="2">Whole seedling</tissue>
    </source>
</reference>
<proteinExistence type="predicted"/>
<comment type="caution">
    <text evidence="2">The sequence shown here is derived from an EMBL/GenBank/DDBJ whole genome shotgun (WGS) entry which is preliminary data.</text>
</comment>
<gene>
    <name evidence="2" type="ORF">CCACVL1_15054</name>
</gene>
<dbReference type="OrthoDB" id="1937954at2759"/>
<accession>A0A1R3I462</accession>
<feature type="chain" id="PRO_5013136756" evidence="1">
    <location>
        <begin position="32"/>
        <end position="75"/>
    </location>
</feature>
<keyword evidence="3" id="KW-1185">Reference proteome</keyword>
<keyword evidence="1" id="KW-0732">Signal</keyword>
<feature type="signal peptide" evidence="1">
    <location>
        <begin position="1"/>
        <end position="31"/>
    </location>
</feature>
<evidence type="ECO:0000313" key="2">
    <source>
        <dbReference type="EMBL" id="OMO77354.1"/>
    </source>
</evidence>
<organism evidence="2 3">
    <name type="scientific">Corchorus capsularis</name>
    <name type="common">Jute</name>
    <dbReference type="NCBI Taxonomy" id="210143"/>
    <lineage>
        <taxon>Eukaryota</taxon>
        <taxon>Viridiplantae</taxon>
        <taxon>Streptophyta</taxon>
        <taxon>Embryophyta</taxon>
        <taxon>Tracheophyta</taxon>
        <taxon>Spermatophyta</taxon>
        <taxon>Magnoliopsida</taxon>
        <taxon>eudicotyledons</taxon>
        <taxon>Gunneridae</taxon>
        <taxon>Pentapetalae</taxon>
        <taxon>rosids</taxon>
        <taxon>malvids</taxon>
        <taxon>Malvales</taxon>
        <taxon>Malvaceae</taxon>
        <taxon>Grewioideae</taxon>
        <taxon>Apeibeae</taxon>
        <taxon>Corchorus</taxon>
    </lineage>
</organism>
<evidence type="ECO:0000313" key="3">
    <source>
        <dbReference type="Proteomes" id="UP000188268"/>
    </source>
</evidence>